<gene>
    <name evidence="1" type="ORF">CLR69_04635</name>
</gene>
<sequence>MDAQKFINVLNTEVRDAAVEDTISILESPPGRKPAKELIELSVFYNQQTEENKFLINKIIKYVADDAVFGMLCVLDGVRAIEDDNKGDLVLNYQNTNGVSVALNASKDLHDIFNAS</sequence>
<dbReference type="Proteomes" id="UP001138460">
    <property type="component" value="Unassembled WGS sequence"/>
</dbReference>
<comment type="caution">
    <text evidence="1">The sequence shown here is derived from an EMBL/GenBank/DDBJ whole genome shotgun (WGS) entry which is preliminary data.</text>
</comment>
<dbReference type="OrthoDB" id="2942778at2"/>
<evidence type="ECO:0000313" key="1">
    <source>
        <dbReference type="EMBL" id="RYC44327.1"/>
    </source>
</evidence>
<keyword evidence="2" id="KW-1185">Reference proteome</keyword>
<name>A0A9X8JL56_9GAMM</name>
<evidence type="ECO:0000313" key="2">
    <source>
        <dbReference type="Proteomes" id="UP001138460"/>
    </source>
</evidence>
<dbReference type="AlphaFoldDB" id="A0A9X8JL56"/>
<protein>
    <submittedName>
        <fullName evidence="1">Uncharacterized protein</fullName>
    </submittedName>
</protein>
<reference evidence="1 2" key="1">
    <citation type="journal article" date="2018" name="Syst. Appl. Microbiol.">
        <title>Pectobacterium zantedeschiae sp. nov. a new species of a soft rot pathogen isolated from Calla lily (Zantedeschia spp.).</title>
        <authorList>
            <person name="Waleron M."/>
            <person name="Misztak A."/>
            <person name="Waleron M."/>
            <person name="Franczuk M."/>
            <person name="Jonca J."/>
            <person name="Wielgomas B."/>
            <person name="Mikicinski A."/>
            <person name="Popovic T."/>
            <person name="Waleron K."/>
        </authorList>
    </citation>
    <scope>NUCLEOTIDE SEQUENCE [LARGE SCALE GENOMIC DNA]</scope>
    <source>
        <strain evidence="1 2">9M</strain>
    </source>
</reference>
<organism evidence="1 2">
    <name type="scientific">Pectobacterium zantedeschiae</name>
    <dbReference type="NCBI Taxonomy" id="2034769"/>
    <lineage>
        <taxon>Bacteria</taxon>
        <taxon>Pseudomonadati</taxon>
        <taxon>Pseudomonadota</taxon>
        <taxon>Gammaproteobacteria</taxon>
        <taxon>Enterobacterales</taxon>
        <taxon>Pectobacteriaceae</taxon>
        <taxon>Pectobacterium</taxon>
    </lineage>
</organism>
<dbReference type="EMBL" id="NWTM01000001">
    <property type="protein sequence ID" value="RYC44327.1"/>
    <property type="molecule type" value="Genomic_DNA"/>
</dbReference>
<dbReference type="RefSeq" id="WP_129711205.1">
    <property type="nucleotide sequence ID" value="NZ_JBEHFA010000003.1"/>
</dbReference>
<accession>A0A9X8JL56</accession>
<proteinExistence type="predicted"/>